<name>A0A4Y2N0B4_ARAVE</name>
<sequence>MHIFIFIGKDVFQGPPPLFISSLLSKKEIKINDENAYIVFVAASTRSLHSGFEITWKYNGTRITGKEDVTVDPATYDESDSMPICIYNISAALNELNKSEDSFGKFRERLASLGNEYAKKSGKNLKIDSSQVRIIRVSAVINKNDTLYVMVKIQHTEDGKASFDWKQMGHILNEYSSRYHSEVDNGYWIKKCPKETRRKDQTHIILYAIAPVLCCLLCVLIWNWKHTPFSRMFSKKIKKAIFKSGGEQMVPQTENDYFSNYVANTVPKVCVTNDQGRRSTWKNDEEVLSSGAEQDSDTVFNRADLRRSNSSRSNPREPRSARSSTRSPRPEINTAFEEDEEYRDDAQNTPGTS</sequence>
<proteinExistence type="predicted"/>
<evidence type="ECO:0000256" key="1">
    <source>
        <dbReference type="SAM" id="MobiDB-lite"/>
    </source>
</evidence>
<evidence type="ECO:0000313" key="4">
    <source>
        <dbReference type="Proteomes" id="UP000499080"/>
    </source>
</evidence>
<comment type="caution">
    <text evidence="3">The sequence shown here is derived from an EMBL/GenBank/DDBJ whole genome shotgun (WGS) entry which is preliminary data.</text>
</comment>
<dbReference type="EMBL" id="BGPR01008199">
    <property type="protein sequence ID" value="GBN32189.1"/>
    <property type="molecule type" value="Genomic_DNA"/>
</dbReference>
<protein>
    <submittedName>
        <fullName evidence="3">Uncharacterized protein</fullName>
    </submittedName>
</protein>
<gene>
    <name evidence="3" type="ORF">AVEN_31952_1</name>
</gene>
<accession>A0A4Y2N0B4</accession>
<feature type="region of interest" description="Disordered" evidence="1">
    <location>
        <begin position="284"/>
        <end position="353"/>
    </location>
</feature>
<keyword evidence="2" id="KW-0472">Membrane</keyword>
<feature type="transmembrane region" description="Helical" evidence="2">
    <location>
        <begin position="204"/>
        <end position="224"/>
    </location>
</feature>
<keyword evidence="4" id="KW-1185">Reference proteome</keyword>
<keyword evidence="2" id="KW-1133">Transmembrane helix</keyword>
<keyword evidence="2" id="KW-0812">Transmembrane</keyword>
<reference evidence="3 4" key="1">
    <citation type="journal article" date="2019" name="Sci. Rep.">
        <title>Orb-weaving spider Araneus ventricosus genome elucidates the spidroin gene catalogue.</title>
        <authorList>
            <person name="Kono N."/>
            <person name="Nakamura H."/>
            <person name="Ohtoshi R."/>
            <person name="Moran D.A.P."/>
            <person name="Shinohara A."/>
            <person name="Yoshida Y."/>
            <person name="Fujiwara M."/>
            <person name="Mori M."/>
            <person name="Tomita M."/>
            <person name="Arakawa K."/>
        </authorList>
    </citation>
    <scope>NUCLEOTIDE SEQUENCE [LARGE SCALE GENOMIC DNA]</scope>
</reference>
<organism evidence="3 4">
    <name type="scientific">Araneus ventricosus</name>
    <name type="common">Orbweaver spider</name>
    <name type="synonym">Epeira ventricosa</name>
    <dbReference type="NCBI Taxonomy" id="182803"/>
    <lineage>
        <taxon>Eukaryota</taxon>
        <taxon>Metazoa</taxon>
        <taxon>Ecdysozoa</taxon>
        <taxon>Arthropoda</taxon>
        <taxon>Chelicerata</taxon>
        <taxon>Arachnida</taxon>
        <taxon>Araneae</taxon>
        <taxon>Araneomorphae</taxon>
        <taxon>Entelegynae</taxon>
        <taxon>Araneoidea</taxon>
        <taxon>Araneidae</taxon>
        <taxon>Araneus</taxon>
    </lineage>
</organism>
<evidence type="ECO:0000313" key="3">
    <source>
        <dbReference type="EMBL" id="GBN32189.1"/>
    </source>
</evidence>
<feature type="non-terminal residue" evidence="3">
    <location>
        <position position="353"/>
    </location>
</feature>
<dbReference type="OrthoDB" id="6417444at2759"/>
<dbReference type="AlphaFoldDB" id="A0A4Y2N0B4"/>
<dbReference type="Proteomes" id="UP000499080">
    <property type="component" value="Unassembled WGS sequence"/>
</dbReference>
<evidence type="ECO:0000256" key="2">
    <source>
        <dbReference type="SAM" id="Phobius"/>
    </source>
</evidence>